<gene>
    <name evidence="1" type="ORF">H1164_03575</name>
</gene>
<dbReference type="AlphaFoldDB" id="A0A7W1X8D9"/>
<dbReference type="RefSeq" id="WP_033100526.1">
    <property type="nucleotide sequence ID" value="NZ_JACEIP010000003.1"/>
</dbReference>
<evidence type="ECO:0000313" key="2">
    <source>
        <dbReference type="Proteomes" id="UP000530514"/>
    </source>
</evidence>
<proteinExistence type="predicted"/>
<dbReference type="Proteomes" id="UP000530514">
    <property type="component" value="Unassembled WGS sequence"/>
</dbReference>
<comment type="caution">
    <text evidence="1">The sequence shown here is derived from an EMBL/GenBank/DDBJ whole genome shotgun (WGS) entry which is preliminary data.</text>
</comment>
<dbReference type="EMBL" id="JACEIP010000003">
    <property type="protein sequence ID" value="MBA4541983.1"/>
    <property type="molecule type" value="Genomic_DNA"/>
</dbReference>
<evidence type="ECO:0000313" key="1">
    <source>
        <dbReference type="EMBL" id="MBA4541983.1"/>
    </source>
</evidence>
<dbReference type="OrthoDB" id="2079081at2"/>
<accession>A0A7W1X8D9</accession>
<protein>
    <submittedName>
        <fullName evidence="1">Phage tail family protein</fullName>
    </submittedName>
</protein>
<sequence length="305" mass="34041">MGDEIIKWIDAGGTEYQLTGQPDIDVLFDREGFFMPPVSFVEQSTPVQGDCGQTPLQEGASVQRLTIEPREIRMKLIIKGNDPASVRQAIRKYISAFNPLRGPGKLQIITPDNSVRELVCWYEDGAQGQENRDNTGQTFQMIALVLKAFDPYWYSTTTTSITLTQQSTASTFFPFFPLTLSHYGVFGDFTVTNDGEAVAYPIWTIYGPASNLRIDNLTTGEFIHLHDPINNNATLLGPSEYLIIDTTPGKFKVEKNNGTPLWQQADPGSSMFGFAVGDNKIRIEIDTPTSETKVDLTYQTRYLTI</sequence>
<keyword evidence="2" id="KW-1185">Reference proteome</keyword>
<name>A0A7W1X8D9_9BACL</name>
<organism evidence="1 2">
    <name type="scientific">Thermoactinomyces daqus</name>
    <dbReference type="NCBI Taxonomy" id="1329516"/>
    <lineage>
        <taxon>Bacteria</taxon>
        <taxon>Bacillati</taxon>
        <taxon>Bacillota</taxon>
        <taxon>Bacilli</taxon>
        <taxon>Bacillales</taxon>
        <taxon>Thermoactinomycetaceae</taxon>
        <taxon>Thermoactinomyces</taxon>
    </lineage>
</organism>
<reference evidence="1 2" key="1">
    <citation type="submission" date="2020-07" db="EMBL/GenBank/DDBJ databases">
        <authorList>
            <person name="Feng H."/>
        </authorList>
    </citation>
    <scope>NUCLEOTIDE SEQUENCE [LARGE SCALE GENOMIC DNA]</scope>
    <source>
        <strain evidence="2">s-11</strain>
    </source>
</reference>